<accession>A0A8D5U490</accession>
<dbReference type="Proteomes" id="UP000825123">
    <property type="component" value="Chromosome"/>
</dbReference>
<evidence type="ECO:0000313" key="2">
    <source>
        <dbReference type="Proteomes" id="UP000825123"/>
    </source>
</evidence>
<keyword evidence="2" id="KW-1185">Reference proteome</keyword>
<proteinExistence type="predicted"/>
<dbReference type="KEGG" id="csty:KN1_02640"/>
<dbReference type="RefSeq" id="WP_221288968.1">
    <property type="nucleotide sequence ID" value="NZ_AP024597.1"/>
</dbReference>
<dbReference type="GeneID" id="66162017"/>
<sequence>MKVELLDNSQLDIIEYNLDVLEYITLVQVLSLSNDGAVQLRDFYIYVEDPPFR</sequence>
<name>A0A8D5U490_9CREN</name>
<evidence type="ECO:0000313" key="1">
    <source>
        <dbReference type="EMBL" id="BCU68967.1"/>
    </source>
</evidence>
<organism evidence="1 2">
    <name type="scientific">Stygiolobus caldivivus</name>
    <dbReference type="NCBI Taxonomy" id="2824673"/>
    <lineage>
        <taxon>Archaea</taxon>
        <taxon>Thermoproteota</taxon>
        <taxon>Thermoprotei</taxon>
        <taxon>Sulfolobales</taxon>
        <taxon>Sulfolobaceae</taxon>
        <taxon>Stygiolobus</taxon>
    </lineage>
</organism>
<protein>
    <submittedName>
        <fullName evidence="1">Uncharacterized protein</fullName>
    </submittedName>
</protein>
<dbReference type="EMBL" id="AP024597">
    <property type="protein sequence ID" value="BCU68967.1"/>
    <property type="molecule type" value="Genomic_DNA"/>
</dbReference>
<gene>
    <name evidence="1" type="ORF">KN1_02640</name>
</gene>
<reference evidence="1 2" key="1">
    <citation type="submission" date="2021-04" db="EMBL/GenBank/DDBJ databases">
        <title>Complete genome sequence of Stygiolobus sp. KN-1.</title>
        <authorList>
            <person name="Nakamura K."/>
            <person name="Sakai H."/>
            <person name="Kurosawa N."/>
        </authorList>
    </citation>
    <scope>NUCLEOTIDE SEQUENCE [LARGE SCALE GENOMIC DNA]</scope>
    <source>
        <strain evidence="1 2">KN-1</strain>
    </source>
</reference>
<dbReference type="AlphaFoldDB" id="A0A8D5U490"/>